<dbReference type="SMART" id="SM00855">
    <property type="entry name" value="PGAM"/>
    <property type="match status" value="1"/>
</dbReference>
<proteinExistence type="predicted"/>
<dbReference type="InterPro" id="IPR050275">
    <property type="entry name" value="PGM_Phosphatase"/>
</dbReference>
<evidence type="ECO:0000313" key="4">
    <source>
        <dbReference type="Proteomes" id="UP000199375"/>
    </source>
</evidence>
<dbReference type="InterPro" id="IPR013078">
    <property type="entry name" value="His_Pase_superF_clade-1"/>
</dbReference>
<sequence length="232" mass="24866">MDTVAQLTIVRHGQSTANVAFADAQACGLADHGLTGRDADIELSPLGWQQATHLGRWLATRPADQIPEAVVCSPYRRARQTWAQAADTAATLGSPHPQACIDDRLGDRLMGDLELLTPLMIARRFPAEAARLAADGLYAYRPPGGETFDDVAARIGAVLTDLNSRHAGQRILVVAHDAVVVAVRHLLDRLSFTDLDAILTVTPVANTSLTRYVHADGRLALVEFAATPHLTG</sequence>
<dbReference type="PANTHER" id="PTHR48100">
    <property type="entry name" value="BROAD-SPECIFICITY PHOSPHATASE YOR283W-RELATED"/>
    <property type="match status" value="1"/>
</dbReference>
<dbReference type="GO" id="GO:0016791">
    <property type="term" value="F:phosphatase activity"/>
    <property type="evidence" value="ECO:0007669"/>
    <property type="project" value="TreeGrafter"/>
</dbReference>
<dbReference type="Proteomes" id="UP000199375">
    <property type="component" value="Unassembled WGS sequence"/>
</dbReference>
<dbReference type="RefSeq" id="WP_091277981.1">
    <property type="nucleotide sequence ID" value="NZ_FMCW01000008.1"/>
</dbReference>
<dbReference type="PROSITE" id="PS00175">
    <property type="entry name" value="PG_MUTASE"/>
    <property type="match status" value="1"/>
</dbReference>
<keyword evidence="1" id="KW-0324">Glycolysis</keyword>
<evidence type="ECO:0000256" key="2">
    <source>
        <dbReference type="ARBA" id="ARBA00023235"/>
    </source>
</evidence>
<dbReference type="SUPFAM" id="SSF53254">
    <property type="entry name" value="Phosphoglycerate mutase-like"/>
    <property type="match status" value="1"/>
</dbReference>
<gene>
    <name evidence="3" type="ORF">GA0070558_108110</name>
</gene>
<protein>
    <submittedName>
        <fullName evidence="3">Prepilin-type processing-associated H-X9-DG domain-containing protein</fullName>
    </submittedName>
</protein>
<dbReference type="GO" id="GO:0005737">
    <property type="term" value="C:cytoplasm"/>
    <property type="evidence" value="ECO:0007669"/>
    <property type="project" value="TreeGrafter"/>
</dbReference>
<reference evidence="3 4" key="1">
    <citation type="submission" date="2016-06" db="EMBL/GenBank/DDBJ databases">
        <authorList>
            <person name="Kjaerup R.B."/>
            <person name="Dalgaard T.S."/>
            <person name="Juul-Madsen H.R."/>
        </authorList>
    </citation>
    <scope>NUCLEOTIDE SEQUENCE [LARGE SCALE GENOMIC DNA]</scope>
    <source>
        <strain evidence="3 4">DSM 45626</strain>
    </source>
</reference>
<evidence type="ECO:0000313" key="3">
    <source>
        <dbReference type="EMBL" id="SCE82082.1"/>
    </source>
</evidence>
<dbReference type="Gene3D" id="3.40.50.1240">
    <property type="entry name" value="Phosphoglycerate mutase-like"/>
    <property type="match status" value="1"/>
</dbReference>
<accession>A0A1C4VDR0</accession>
<dbReference type="InterPro" id="IPR029033">
    <property type="entry name" value="His_PPase_superfam"/>
</dbReference>
<dbReference type="PANTHER" id="PTHR48100:SF1">
    <property type="entry name" value="HISTIDINE PHOSPHATASE FAMILY PROTEIN-RELATED"/>
    <property type="match status" value="1"/>
</dbReference>
<name>A0A1C4VDR0_9ACTN</name>
<keyword evidence="2" id="KW-0413">Isomerase</keyword>
<dbReference type="EMBL" id="FMCW01000008">
    <property type="protein sequence ID" value="SCE82082.1"/>
    <property type="molecule type" value="Genomic_DNA"/>
</dbReference>
<dbReference type="AlphaFoldDB" id="A0A1C4VDR0"/>
<dbReference type="CDD" id="cd07067">
    <property type="entry name" value="HP_PGM_like"/>
    <property type="match status" value="1"/>
</dbReference>
<dbReference type="Pfam" id="PF00300">
    <property type="entry name" value="His_Phos_1"/>
    <property type="match status" value="1"/>
</dbReference>
<evidence type="ECO:0000256" key="1">
    <source>
        <dbReference type="ARBA" id="ARBA00023152"/>
    </source>
</evidence>
<dbReference type="InterPro" id="IPR001345">
    <property type="entry name" value="PG/BPGM_mutase_AS"/>
</dbReference>
<organism evidence="3 4">
    <name type="scientific">Micromonospora haikouensis</name>
    <dbReference type="NCBI Taxonomy" id="686309"/>
    <lineage>
        <taxon>Bacteria</taxon>
        <taxon>Bacillati</taxon>
        <taxon>Actinomycetota</taxon>
        <taxon>Actinomycetes</taxon>
        <taxon>Micromonosporales</taxon>
        <taxon>Micromonosporaceae</taxon>
        <taxon>Micromonospora</taxon>
    </lineage>
</organism>